<evidence type="ECO:0000313" key="1">
    <source>
        <dbReference type="EMBL" id="AEB08417.1"/>
    </source>
</evidence>
<dbReference type="EMBL" id="CP002629">
    <property type="protein sequence ID" value="AEB08417.1"/>
    <property type="molecule type" value="Genomic_DNA"/>
</dbReference>
<dbReference type="Proteomes" id="UP000000483">
    <property type="component" value="Chromosome"/>
</dbReference>
<dbReference type="KEGG" id="dao:Desac_0531"/>
<reference evidence="2" key="2">
    <citation type="submission" date="2011-03" db="EMBL/GenBank/DDBJ databases">
        <title>The complete genome of Desulfobacca acetoxidans DSM 11109.</title>
        <authorList>
            <consortium name="US DOE Joint Genome Institute (JGI-PGF)"/>
            <person name="Lucas S."/>
            <person name="Copeland A."/>
            <person name="Lapidus A."/>
            <person name="Bruce D."/>
            <person name="Goodwin L."/>
            <person name="Pitluck S."/>
            <person name="Peters L."/>
            <person name="Kyrpides N."/>
            <person name="Mavromatis K."/>
            <person name="Ivanova N."/>
            <person name="Ovchinnikova G."/>
            <person name="Teshima H."/>
            <person name="Detter J.C."/>
            <person name="Han C."/>
            <person name="Land M."/>
            <person name="Hauser L."/>
            <person name="Markowitz V."/>
            <person name="Cheng J.-F."/>
            <person name="Hugenholtz P."/>
            <person name="Woyke T."/>
            <person name="Wu D."/>
            <person name="Spring S."/>
            <person name="Schueler E."/>
            <person name="Brambilla E."/>
            <person name="Klenk H.-P."/>
            <person name="Eisen J.A."/>
        </authorList>
    </citation>
    <scope>NUCLEOTIDE SEQUENCE [LARGE SCALE GENOMIC DNA]</scope>
    <source>
        <strain evidence="2">ATCC 700848 / DSM 11109 / ASRB2</strain>
    </source>
</reference>
<name>F2NG04_DESAR</name>
<proteinExistence type="predicted"/>
<sequence>MTAAEIAKNLHYVLRLALLSYLIDFSYFDRGLSLAIDRLIVTLEEGGNG</sequence>
<dbReference type="HOGENOM" id="CLU_3134838_0_0_7"/>
<dbReference type="STRING" id="880072.Desac_0531"/>
<evidence type="ECO:0000313" key="2">
    <source>
        <dbReference type="Proteomes" id="UP000000483"/>
    </source>
</evidence>
<protein>
    <submittedName>
        <fullName evidence="1">Uncharacterized protein</fullName>
    </submittedName>
</protein>
<organism evidence="1 2">
    <name type="scientific">Desulfobacca acetoxidans (strain ATCC 700848 / DSM 11109 / ASRB2)</name>
    <dbReference type="NCBI Taxonomy" id="880072"/>
    <lineage>
        <taxon>Bacteria</taxon>
        <taxon>Pseudomonadati</taxon>
        <taxon>Thermodesulfobacteriota</taxon>
        <taxon>Desulfobaccia</taxon>
        <taxon>Desulfobaccales</taxon>
        <taxon>Desulfobaccaceae</taxon>
        <taxon>Desulfobacca</taxon>
    </lineage>
</organism>
<keyword evidence="2" id="KW-1185">Reference proteome</keyword>
<reference evidence="1 2" key="1">
    <citation type="journal article" date="2011" name="Stand. Genomic Sci.">
        <title>Complete genome sequence of the acetate-degrading sulfate reducer Desulfobacca acetoxidans type strain (ASRB2).</title>
        <authorList>
            <person name="Goker M."/>
            <person name="Teshima H."/>
            <person name="Lapidus A."/>
            <person name="Nolan M."/>
            <person name="Lucas S."/>
            <person name="Hammon N."/>
            <person name="Deshpande S."/>
            <person name="Cheng J.F."/>
            <person name="Tapia R."/>
            <person name="Han C."/>
            <person name="Goodwin L."/>
            <person name="Pitluck S."/>
            <person name="Huntemann M."/>
            <person name="Liolios K."/>
            <person name="Ivanova N."/>
            <person name="Pagani I."/>
            <person name="Mavromatis K."/>
            <person name="Ovchinikova G."/>
            <person name="Pati A."/>
            <person name="Chen A."/>
            <person name="Palaniappan K."/>
            <person name="Land M."/>
            <person name="Hauser L."/>
            <person name="Brambilla E.M."/>
            <person name="Rohde M."/>
            <person name="Spring S."/>
            <person name="Detter J.C."/>
            <person name="Woyke T."/>
            <person name="Bristow J."/>
            <person name="Eisen J.A."/>
            <person name="Markowitz V."/>
            <person name="Hugenholtz P."/>
            <person name="Kyrpides N.C."/>
            <person name="Klenk H.P."/>
        </authorList>
    </citation>
    <scope>NUCLEOTIDE SEQUENCE [LARGE SCALE GENOMIC DNA]</scope>
    <source>
        <strain evidence="2">ATCC 700848 / DSM 11109 / ASRB2</strain>
    </source>
</reference>
<gene>
    <name evidence="1" type="ordered locus">Desac_0531</name>
</gene>
<dbReference type="AlphaFoldDB" id="F2NG04"/>
<accession>F2NG04</accession>
<dbReference type="RefSeq" id="WP_013705530.1">
    <property type="nucleotide sequence ID" value="NC_015388.1"/>
</dbReference>